<evidence type="ECO:0000256" key="2">
    <source>
        <dbReference type="SAM" id="MobiDB-lite"/>
    </source>
</evidence>
<gene>
    <name evidence="3" type="ORF">V6N11_047845</name>
</gene>
<dbReference type="SUPFAM" id="SSF54518">
    <property type="entry name" value="Tubby C-terminal domain-like"/>
    <property type="match status" value="1"/>
</dbReference>
<reference evidence="3 4" key="1">
    <citation type="journal article" date="2024" name="G3 (Bethesda)">
        <title>Genome assembly of Hibiscus sabdariffa L. provides insights into metabolisms of medicinal natural products.</title>
        <authorList>
            <person name="Kim T."/>
        </authorList>
    </citation>
    <scope>NUCLEOTIDE SEQUENCE [LARGE SCALE GENOMIC DNA]</scope>
    <source>
        <strain evidence="3">TK-2024</strain>
        <tissue evidence="3">Old leaves</tissue>
    </source>
</reference>
<proteinExistence type="inferred from homology"/>
<accession>A0ABR1ZKI5</accession>
<name>A0ABR1ZKI5_9ROSI</name>
<dbReference type="Pfam" id="PF04525">
    <property type="entry name" value="LOR"/>
    <property type="match status" value="1"/>
</dbReference>
<dbReference type="PANTHER" id="PTHR31087:SF58">
    <property type="entry name" value="OS07G0230700 PROTEIN"/>
    <property type="match status" value="1"/>
</dbReference>
<dbReference type="PANTHER" id="PTHR31087">
    <property type="match status" value="1"/>
</dbReference>
<sequence>MTAETGGELPEPASEATHPIPATVSTAESDPIVVIGEQFIAPKPVELKIQHTVFTVAENYFDITDDIGNPIFKVRDRLFSFPNRRVLFDANGSPLVSLRQKILSVRRRWKVFRGESQKSSDFLFSVRRSSSILVRMKTRTATSLDVFLASNTSETLPDFSIKENWRSNTCTFFHGNIIIAKMHRNHNVRSLVINADNYGITAYPNVDYAFIVALVIILDEINRHGDA</sequence>
<dbReference type="Gene3D" id="2.40.160.200">
    <property type="entry name" value="LURP1-related"/>
    <property type="match status" value="1"/>
</dbReference>
<dbReference type="Proteomes" id="UP001396334">
    <property type="component" value="Unassembled WGS sequence"/>
</dbReference>
<evidence type="ECO:0000313" key="3">
    <source>
        <dbReference type="EMBL" id="KAK8481102.1"/>
    </source>
</evidence>
<comment type="caution">
    <text evidence="3">The sequence shown here is derived from an EMBL/GenBank/DDBJ whole genome shotgun (WGS) entry which is preliminary data.</text>
</comment>
<organism evidence="3 4">
    <name type="scientific">Hibiscus sabdariffa</name>
    <name type="common">roselle</name>
    <dbReference type="NCBI Taxonomy" id="183260"/>
    <lineage>
        <taxon>Eukaryota</taxon>
        <taxon>Viridiplantae</taxon>
        <taxon>Streptophyta</taxon>
        <taxon>Embryophyta</taxon>
        <taxon>Tracheophyta</taxon>
        <taxon>Spermatophyta</taxon>
        <taxon>Magnoliopsida</taxon>
        <taxon>eudicotyledons</taxon>
        <taxon>Gunneridae</taxon>
        <taxon>Pentapetalae</taxon>
        <taxon>rosids</taxon>
        <taxon>malvids</taxon>
        <taxon>Malvales</taxon>
        <taxon>Malvaceae</taxon>
        <taxon>Malvoideae</taxon>
        <taxon>Hibiscus</taxon>
    </lineage>
</organism>
<dbReference type="EMBL" id="JBBPBN010000949">
    <property type="protein sequence ID" value="KAK8481102.1"/>
    <property type="molecule type" value="Genomic_DNA"/>
</dbReference>
<dbReference type="InterPro" id="IPR038595">
    <property type="entry name" value="LOR_sf"/>
</dbReference>
<feature type="region of interest" description="Disordered" evidence="2">
    <location>
        <begin position="1"/>
        <end position="21"/>
    </location>
</feature>
<evidence type="ECO:0000313" key="4">
    <source>
        <dbReference type="Proteomes" id="UP001396334"/>
    </source>
</evidence>
<protein>
    <recommendedName>
        <fullName evidence="5">Protein LURP-one-related 10-like</fullName>
    </recommendedName>
</protein>
<comment type="similarity">
    <text evidence="1">Belongs to the LOR family.</text>
</comment>
<evidence type="ECO:0000256" key="1">
    <source>
        <dbReference type="ARBA" id="ARBA00005437"/>
    </source>
</evidence>
<keyword evidence="4" id="KW-1185">Reference proteome</keyword>
<dbReference type="InterPro" id="IPR007612">
    <property type="entry name" value="LOR"/>
</dbReference>
<dbReference type="InterPro" id="IPR025659">
    <property type="entry name" value="Tubby-like_C"/>
</dbReference>
<evidence type="ECO:0008006" key="5">
    <source>
        <dbReference type="Google" id="ProtNLM"/>
    </source>
</evidence>